<evidence type="ECO:0000256" key="2">
    <source>
        <dbReference type="ARBA" id="ARBA00022670"/>
    </source>
</evidence>
<keyword evidence="8" id="KW-1185">Reference proteome</keyword>
<keyword evidence="4" id="KW-0788">Thiol protease</keyword>
<dbReference type="InterPro" id="IPR038765">
    <property type="entry name" value="Papain-like_cys_pep_sf"/>
</dbReference>
<evidence type="ECO:0000256" key="3">
    <source>
        <dbReference type="ARBA" id="ARBA00022801"/>
    </source>
</evidence>
<sequence>RLHASIHSVHSPSMGLGSGRERPMSQVRKTQALYESCVQSMLTGSDETTSQEMEERRVRYLEDLGYGDVAKQILEASPAQPSQIQTPIKKRGRKPGSLAIVNRIRDRINGSLARDLEALSRRPLSQYTECTDQCIRRIYSIHATCSESLTALLHSPMQEQCVNQARAGAIPKVTVQDTAPLHRDRMDWLNDEVVNRTMELYLENTTRRAHCYSSFFYQSLTRTGGYNYAATRRWSSRAKVSIADLDVLCIPVNWNNTHWTCIVADFSLKCIMYYDSLGGMRPDAVCNVARYILDDIHDKTPEIGLDLSDWVGLGYKVVQPLLDMCRGLPYSHTLDIPKAAPPPPKPQPVYRAPVPARRPVPKEESDDDCISFDCSDEYGGEAEETDDEMVLSLGKFPETESVNLEKLGSRRMDSADRGAFRGATVARDAMVKALKERGADKALVHIEQYIPHLLAIQNWVKEHRFSEDKDKSRQYGTMPTFKWKSCLRSKNNWHGVATLEYEYLMVVYAKAMCLMDSAADKIRVIDNEANVGENYTVASKQLCQAAGLFMKVKELSIEQGSMVAGHPLIMIPVVADFMLSLSIAYAELCRVENNIRALLEINDAPKSPKMNLTLPRVCKDIQNKLQQAAFSVQAVAAQDWQSINPAIRDSLDYFSQVAEIISCCFQGRHHYSLKETMEGGEAQCVGKALAYMRRAKEVRDALKAPKGTDKILYKRYNDVWRGNKKQASLLDGELAEYEEKNGNIYHHRVPSTQNITFPAPYRCT</sequence>
<evidence type="ECO:0000256" key="4">
    <source>
        <dbReference type="ARBA" id="ARBA00022807"/>
    </source>
</evidence>
<evidence type="ECO:0000313" key="8">
    <source>
        <dbReference type="Proteomes" id="UP000265618"/>
    </source>
</evidence>
<dbReference type="PANTHER" id="PTHR12606">
    <property type="entry name" value="SENTRIN/SUMO-SPECIFIC PROTEASE"/>
    <property type="match status" value="1"/>
</dbReference>
<dbReference type="SUPFAM" id="SSF54001">
    <property type="entry name" value="Cysteine proteinases"/>
    <property type="match status" value="1"/>
</dbReference>
<dbReference type="GO" id="GO:0006508">
    <property type="term" value="P:proteolysis"/>
    <property type="evidence" value="ECO:0007669"/>
    <property type="project" value="UniProtKB-KW"/>
</dbReference>
<keyword evidence="2" id="KW-0645">Protease</keyword>
<evidence type="ECO:0000256" key="1">
    <source>
        <dbReference type="ARBA" id="ARBA00005234"/>
    </source>
</evidence>
<dbReference type="GO" id="GO:0016929">
    <property type="term" value="F:deSUMOylase activity"/>
    <property type="evidence" value="ECO:0007669"/>
    <property type="project" value="TreeGrafter"/>
</dbReference>
<dbReference type="SMART" id="SM01041">
    <property type="entry name" value="BRO1"/>
    <property type="match status" value="1"/>
</dbReference>
<keyword evidence="3" id="KW-0378">Hydrolase</keyword>
<feature type="non-terminal residue" evidence="7">
    <location>
        <position position="1"/>
    </location>
</feature>
<dbReference type="Proteomes" id="UP000265618">
    <property type="component" value="Unassembled WGS sequence"/>
</dbReference>
<dbReference type="Gene3D" id="3.40.395.10">
    <property type="entry name" value="Adenoviral Proteinase, Chain A"/>
    <property type="match status" value="1"/>
</dbReference>
<dbReference type="EMBL" id="BDIP01001072">
    <property type="protein sequence ID" value="GIQ83497.1"/>
    <property type="molecule type" value="Genomic_DNA"/>
</dbReference>
<dbReference type="InterPro" id="IPR003653">
    <property type="entry name" value="Peptidase_C48_C"/>
</dbReference>
<dbReference type="Gene3D" id="1.25.40.280">
    <property type="entry name" value="alix/aip1 like domains"/>
    <property type="match status" value="1"/>
</dbReference>
<dbReference type="OrthoDB" id="1939479at2759"/>
<name>A0A9K3CW24_9EUKA</name>
<proteinExistence type="inferred from homology"/>
<comment type="similarity">
    <text evidence="1">Belongs to the peptidase C48 family.</text>
</comment>
<evidence type="ECO:0000259" key="6">
    <source>
        <dbReference type="PROSITE" id="PS50600"/>
    </source>
</evidence>
<dbReference type="AlphaFoldDB" id="A0A9K3CW24"/>
<gene>
    <name evidence="7" type="ORF">KIPB_004831</name>
</gene>
<feature type="region of interest" description="Disordered" evidence="5">
    <location>
        <begin position="1"/>
        <end position="24"/>
    </location>
</feature>
<protein>
    <recommendedName>
        <fullName evidence="6">Ubiquitin-like protease family profile domain-containing protein</fullName>
    </recommendedName>
</protein>
<dbReference type="PROSITE" id="PS50600">
    <property type="entry name" value="ULP_PROTEASE"/>
    <property type="match status" value="1"/>
</dbReference>
<evidence type="ECO:0000313" key="7">
    <source>
        <dbReference type="EMBL" id="GIQ83497.1"/>
    </source>
</evidence>
<dbReference type="Pfam" id="PF03097">
    <property type="entry name" value="BRO1"/>
    <property type="match status" value="1"/>
</dbReference>
<dbReference type="GO" id="GO:0005634">
    <property type="term" value="C:nucleus"/>
    <property type="evidence" value="ECO:0007669"/>
    <property type="project" value="TreeGrafter"/>
</dbReference>
<feature type="region of interest" description="Disordered" evidence="5">
    <location>
        <begin position="336"/>
        <end position="374"/>
    </location>
</feature>
<comment type="caution">
    <text evidence="7">The sequence shown here is derived from an EMBL/GenBank/DDBJ whole genome shotgun (WGS) entry which is preliminary data.</text>
</comment>
<dbReference type="GO" id="GO:0016926">
    <property type="term" value="P:protein desumoylation"/>
    <property type="evidence" value="ECO:0007669"/>
    <property type="project" value="TreeGrafter"/>
</dbReference>
<dbReference type="InterPro" id="IPR038499">
    <property type="entry name" value="BRO1_sf"/>
</dbReference>
<organism evidence="7 8">
    <name type="scientific">Kipferlia bialata</name>
    <dbReference type="NCBI Taxonomy" id="797122"/>
    <lineage>
        <taxon>Eukaryota</taxon>
        <taxon>Metamonada</taxon>
        <taxon>Carpediemonas-like organisms</taxon>
        <taxon>Kipferlia</taxon>
    </lineage>
</organism>
<feature type="domain" description="Ubiquitin-like protease family profile" evidence="6">
    <location>
        <begin position="171"/>
        <end position="380"/>
    </location>
</feature>
<reference evidence="7 8" key="1">
    <citation type="journal article" date="2018" name="PLoS ONE">
        <title>The draft genome of Kipferlia bialata reveals reductive genome evolution in fornicate parasites.</title>
        <authorList>
            <person name="Tanifuji G."/>
            <person name="Takabayashi S."/>
            <person name="Kume K."/>
            <person name="Takagi M."/>
            <person name="Nakayama T."/>
            <person name="Kamikawa R."/>
            <person name="Inagaki Y."/>
            <person name="Hashimoto T."/>
        </authorList>
    </citation>
    <scope>NUCLEOTIDE SEQUENCE [LARGE SCALE GENOMIC DNA]</scope>
    <source>
        <strain evidence="7">NY0173</strain>
    </source>
</reference>
<evidence type="ECO:0000256" key="5">
    <source>
        <dbReference type="SAM" id="MobiDB-lite"/>
    </source>
</evidence>
<feature type="compositionally biased region" description="Low complexity" evidence="5">
    <location>
        <begin position="348"/>
        <end position="357"/>
    </location>
</feature>
<dbReference type="Pfam" id="PF02902">
    <property type="entry name" value="Peptidase_C48"/>
    <property type="match status" value="1"/>
</dbReference>
<dbReference type="InterPro" id="IPR004328">
    <property type="entry name" value="BRO1_dom"/>
</dbReference>
<feature type="compositionally biased region" description="Acidic residues" evidence="5">
    <location>
        <begin position="364"/>
        <end position="374"/>
    </location>
</feature>
<accession>A0A9K3CW24</accession>
<dbReference type="PANTHER" id="PTHR12606:SF1">
    <property type="entry name" value="UBIQUITIN-LIKE-SPECIFIC PROTEASE 1A"/>
    <property type="match status" value="1"/>
</dbReference>